<dbReference type="AlphaFoldDB" id="A0A977KST0"/>
<evidence type="ECO:0000313" key="2">
    <source>
        <dbReference type="EMBL" id="UXE59147.1"/>
    </source>
</evidence>
<gene>
    <name evidence="2" type="ORF">KA717_24890</name>
</gene>
<sequence>MSKDTNCNLCGADDYQVLFAADVAQINQIVQCNHCGLMYANPRQQIDSDSIEEYDPNWVLDHLHEPRMQQRIDKETLQVRDYTDTKAFVNNRFPNKGNLLEIGSGFGFLLNFFKQDGWQVTGIEPNEALCRYAESELKLSSLPLPLEKTAIADQSQDAILMIHVIEHVADPFACLEKVYQVLKPGGIFVLETPRYDTLMFKLLGKRERSLSCEGHI</sequence>
<name>A0A977KST0_9CYAN</name>
<accession>A0A977KST0</accession>
<dbReference type="GO" id="GO:0032259">
    <property type="term" value="P:methylation"/>
    <property type="evidence" value="ECO:0007669"/>
    <property type="project" value="UniProtKB-KW"/>
</dbReference>
<dbReference type="GO" id="GO:0008757">
    <property type="term" value="F:S-adenosylmethionine-dependent methyltransferase activity"/>
    <property type="evidence" value="ECO:0007669"/>
    <property type="project" value="InterPro"/>
</dbReference>
<evidence type="ECO:0000259" key="1">
    <source>
        <dbReference type="Pfam" id="PF08241"/>
    </source>
</evidence>
<dbReference type="Proteomes" id="UP001065613">
    <property type="component" value="Chromosome"/>
</dbReference>
<organism evidence="2">
    <name type="scientific">Woronichinia naegeliana WA131</name>
    <dbReference type="NCBI Taxonomy" id="2824559"/>
    <lineage>
        <taxon>Bacteria</taxon>
        <taxon>Bacillati</taxon>
        <taxon>Cyanobacteriota</taxon>
        <taxon>Cyanophyceae</taxon>
        <taxon>Synechococcales</taxon>
        <taxon>Coelosphaeriaceae</taxon>
        <taxon>Woronichinia</taxon>
    </lineage>
</organism>
<keyword evidence="2" id="KW-0489">Methyltransferase</keyword>
<protein>
    <submittedName>
        <fullName evidence="2">Class I SAM-dependent methyltransferase</fullName>
    </submittedName>
</protein>
<dbReference type="PANTHER" id="PTHR43861">
    <property type="entry name" value="TRANS-ACONITATE 2-METHYLTRANSFERASE-RELATED"/>
    <property type="match status" value="1"/>
</dbReference>
<proteinExistence type="predicted"/>
<dbReference type="InterPro" id="IPR013216">
    <property type="entry name" value="Methyltransf_11"/>
</dbReference>
<dbReference type="CDD" id="cd02440">
    <property type="entry name" value="AdoMet_MTases"/>
    <property type="match status" value="1"/>
</dbReference>
<dbReference type="InterPro" id="IPR029063">
    <property type="entry name" value="SAM-dependent_MTases_sf"/>
</dbReference>
<dbReference type="PANTHER" id="PTHR43861:SF6">
    <property type="entry name" value="METHYLTRANSFERASE TYPE 11"/>
    <property type="match status" value="1"/>
</dbReference>
<keyword evidence="2" id="KW-0808">Transferase</keyword>
<dbReference type="Gene3D" id="3.40.50.150">
    <property type="entry name" value="Vaccinia Virus protein VP39"/>
    <property type="match status" value="1"/>
</dbReference>
<feature type="domain" description="Methyltransferase type 11" evidence="1">
    <location>
        <begin position="100"/>
        <end position="190"/>
    </location>
</feature>
<dbReference type="KEGG" id="wna:KA717_24890"/>
<reference evidence="2" key="1">
    <citation type="submission" date="2021-04" db="EMBL/GenBank/DDBJ databases">
        <title>Genome sequence of Woronichinia naegeliana from Washington state freshwater lake bloom.</title>
        <authorList>
            <person name="Dreher T.W."/>
        </authorList>
    </citation>
    <scope>NUCLEOTIDE SEQUENCE</scope>
    <source>
        <strain evidence="2">WA131</strain>
    </source>
</reference>
<dbReference type="EMBL" id="CP073041">
    <property type="protein sequence ID" value="UXE59147.1"/>
    <property type="molecule type" value="Genomic_DNA"/>
</dbReference>
<dbReference type="SUPFAM" id="SSF53335">
    <property type="entry name" value="S-adenosyl-L-methionine-dependent methyltransferases"/>
    <property type="match status" value="1"/>
</dbReference>
<dbReference type="Pfam" id="PF08241">
    <property type="entry name" value="Methyltransf_11"/>
    <property type="match status" value="1"/>
</dbReference>